<evidence type="ECO:0000313" key="1">
    <source>
        <dbReference type="EMBL" id="KAJ7534904.1"/>
    </source>
</evidence>
<sequence>MGTGQSKEEQLYQAAQLGTHQLVKSLRRDGASLEWVDKEGRTPLILACTHGELFDMVITLLNLGANLNAYRPGAHGGFPLHHAAKRGLDKTVLLLLTRGADPLAVNDDGQTSLDVARLKGHLTIVHLIEDHISFFSGFLREVSGPRFLEILAPQWVTKKIRAVVLPAESNNSRRPPRHELAIYQSAKVPQPRIVISLAKADVDEPNFTLPDPMLFITDRCTKSKYKFLSENEGDKRQLQMFYRACKGVPMFKGGAPAEHAMQGSPVVAVQPPVPHNAGQGAEVIPEDVALAMALSASLQSASRVASTVSTQGNLAEHQGWADLPEASCNGWGSLEAGPSTLQVPMDTHLNVSGGASTASSVLPPQVKLPHTHSGSQAISAASDTPPSAPPLPPEYGPIHYPSIDTSPVELNCSPADSSKQSPSIKEKSEDKAGGVCVICWDSPAEAICIPCGHLAGCMECLSEIKSKQWGCPVCRTSIDQVVKVYVV</sequence>
<accession>A0ACC2BYT0</accession>
<reference evidence="2" key="1">
    <citation type="journal article" date="2024" name="Proc. Natl. Acad. Sci. U.S.A.">
        <title>Extraordinary preservation of gene collinearity over three hundred million years revealed in homosporous lycophytes.</title>
        <authorList>
            <person name="Li C."/>
            <person name="Wickell D."/>
            <person name="Kuo L.Y."/>
            <person name="Chen X."/>
            <person name="Nie B."/>
            <person name="Liao X."/>
            <person name="Peng D."/>
            <person name="Ji J."/>
            <person name="Jenkins J."/>
            <person name="Williams M."/>
            <person name="Shu S."/>
            <person name="Plott C."/>
            <person name="Barry K."/>
            <person name="Rajasekar S."/>
            <person name="Grimwood J."/>
            <person name="Han X."/>
            <person name="Sun S."/>
            <person name="Hou Z."/>
            <person name="He W."/>
            <person name="Dai G."/>
            <person name="Sun C."/>
            <person name="Schmutz J."/>
            <person name="Leebens-Mack J.H."/>
            <person name="Li F.W."/>
            <person name="Wang L."/>
        </authorList>
    </citation>
    <scope>NUCLEOTIDE SEQUENCE [LARGE SCALE GENOMIC DNA]</scope>
    <source>
        <strain evidence="2">cv. PW_Plant_1</strain>
    </source>
</reference>
<dbReference type="Proteomes" id="UP001162992">
    <property type="component" value="Chromosome 12"/>
</dbReference>
<proteinExistence type="predicted"/>
<organism evidence="1 2">
    <name type="scientific">Diphasiastrum complanatum</name>
    <name type="common">Issler's clubmoss</name>
    <name type="synonym">Lycopodium complanatum</name>
    <dbReference type="NCBI Taxonomy" id="34168"/>
    <lineage>
        <taxon>Eukaryota</taxon>
        <taxon>Viridiplantae</taxon>
        <taxon>Streptophyta</taxon>
        <taxon>Embryophyta</taxon>
        <taxon>Tracheophyta</taxon>
        <taxon>Lycopodiopsida</taxon>
        <taxon>Lycopodiales</taxon>
        <taxon>Lycopodiaceae</taxon>
        <taxon>Lycopodioideae</taxon>
        <taxon>Diphasiastrum</taxon>
    </lineage>
</organism>
<protein>
    <submittedName>
        <fullName evidence="1">Uncharacterized protein</fullName>
    </submittedName>
</protein>
<name>A0ACC2BYT0_DIPCM</name>
<keyword evidence="2" id="KW-1185">Reference proteome</keyword>
<comment type="caution">
    <text evidence="1">The sequence shown here is derived from an EMBL/GenBank/DDBJ whole genome shotgun (WGS) entry which is preliminary data.</text>
</comment>
<gene>
    <name evidence="1" type="ORF">O6H91_12G009500</name>
</gene>
<dbReference type="EMBL" id="CM055103">
    <property type="protein sequence ID" value="KAJ7534904.1"/>
    <property type="molecule type" value="Genomic_DNA"/>
</dbReference>
<evidence type="ECO:0000313" key="2">
    <source>
        <dbReference type="Proteomes" id="UP001162992"/>
    </source>
</evidence>